<dbReference type="PANTHER" id="PTHR14097">
    <property type="entry name" value="OXIDOREDUCTASE HTATIP2"/>
    <property type="match status" value="1"/>
</dbReference>
<organism>
    <name type="scientific">Serpula lacrymans var. lacrymans (strain S7.9)</name>
    <name type="common">Dry rot fungus</name>
    <dbReference type="NCBI Taxonomy" id="578457"/>
    <lineage>
        <taxon>Eukaryota</taxon>
        <taxon>Fungi</taxon>
        <taxon>Dikarya</taxon>
        <taxon>Basidiomycota</taxon>
        <taxon>Agaricomycotina</taxon>
        <taxon>Agaricomycetes</taxon>
        <taxon>Agaricomycetidae</taxon>
        <taxon>Boletales</taxon>
        <taxon>Coniophorineae</taxon>
        <taxon>Serpulaceae</taxon>
        <taxon>Serpula</taxon>
    </lineage>
</organism>
<dbReference type="GO" id="GO:0005741">
    <property type="term" value="C:mitochondrial outer membrane"/>
    <property type="evidence" value="ECO:0007669"/>
    <property type="project" value="UniProtKB-SubCell"/>
</dbReference>
<comment type="similarity">
    <text evidence="2">Belongs to the FMP52 family.</text>
</comment>
<dbReference type="Gene3D" id="3.40.50.720">
    <property type="entry name" value="NAD(P)-binding Rossmann-like Domain"/>
    <property type="match status" value="1"/>
</dbReference>
<proteinExistence type="inferred from homology"/>
<dbReference type="RefSeq" id="XP_007321146.1">
    <property type="nucleotide sequence ID" value="XM_007321084.1"/>
</dbReference>
<comment type="subcellular location">
    <subcellularLocation>
        <location evidence="1">Mitochondrion outer membrane</location>
        <topology evidence="1">Peripheral membrane protein</topology>
    </subcellularLocation>
</comment>
<feature type="domain" description="NAD(P)-binding" evidence="3">
    <location>
        <begin position="10"/>
        <end position="134"/>
    </location>
</feature>
<gene>
    <name evidence="4" type="ORF">SERLADRAFT_396101</name>
</gene>
<dbReference type="GO" id="GO:0051170">
    <property type="term" value="P:import into nucleus"/>
    <property type="evidence" value="ECO:0007669"/>
    <property type="project" value="TreeGrafter"/>
</dbReference>
<dbReference type="Pfam" id="PF13460">
    <property type="entry name" value="NAD_binding_10"/>
    <property type="match status" value="1"/>
</dbReference>
<accession>F8P377</accession>
<dbReference type="EMBL" id="GL945437">
    <property type="protein sequence ID" value="EGO22608.1"/>
    <property type="molecule type" value="Genomic_DNA"/>
</dbReference>
<dbReference type="GeneID" id="18811747"/>
<evidence type="ECO:0000256" key="1">
    <source>
        <dbReference type="ARBA" id="ARBA00004450"/>
    </source>
</evidence>
<dbReference type="AlphaFoldDB" id="F8P377"/>
<sequence>MPGQSALILGATGAVGQYLLKEILSSSHFTRVGEFGRRVTPADQLESVPGKQKLEQKTLDFEKLNQAGLKDGKWDVIFVTLGTTRAIAGSAANFEKIDREYVVNAVKEAKSNDPNHSQRIVYLSSTGANSSSPFLYPKSKGLTELALAGLGYKDTIVFRPALLRGRPGERFGETLIGYVTGALSHVSSNVEIQVPLLAKSIRNAGILGSAALPVAAEAQKAGRDGASFTLLNNKGTMALGNVEVNE</sequence>
<evidence type="ECO:0000256" key="2">
    <source>
        <dbReference type="ARBA" id="ARBA00006617"/>
    </source>
</evidence>
<dbReference type="InterPro" id="IPR016040">
    <property type="entry name" value="NAD(P)-bd_dom"/>
</dbReference>
<protein>
    <recommendedName>
        <fullName evidence="3">NAD(P)-binding domain-containing protein</fullName>
    </recommendedName>
</protein>
<reference evidence="4" key="1">
    <citation type="submission" date="2011-04" db="EMBL/GenBank/DDBJ databases">
        <title>Evolution of plant cell wall degrading machinery underlies the functional diversity of forest fungi.</title>
        <authorList>
            <consortium name="US DOE Joint Genome Institute (JGI-PGF)"/>
            <person name="Eastwood D.C."/>
            <person name="Floudas D."/>
            <person name="Binder M."/>
            <person name="Majcherczyk A."/>
            <person name="Schneider P."/>
            <person name="Aerts A."/>
            <person name="Asiegbu F.O."/>
            <person name="Baker S.E."/>
            <person name="Barry K."/>
            <person name="Bendiksby M."/>
            <person name="Blumentritt M."/>
            <person name="Coutinho P.M."/>
            <person name="Cullen D."/>
            <person name="Cullen D."/>
            <person name="Gathman A."/>
            <person name="Goodell B."/>
            <person name="Henrissat B."/>
            <person name="Ihrmark K."/>
            <person name="Kauserud H."/>
            <person name="Kohler A."/>
            <person name="LaButti K."/>
            <person name="Lapidus A."/>
            <person name="Lavin J.L."/>
            <person name="Lee Y.-H."/>
            <person name="Lindquist E."/>
            <person name="Lilly W."/>
            <person name="Lucas S."/>
            <person name="Morin E."/>
            <person name="Murat C."/>
            <person name="Oguiza J.A."/>
            <person name="Park J."/>
            <person name="Pisabarro A.G."/>
            <person name="Riley R."/>
            <person name="Rosling A."/>
            <person name="Salamov A."/>
            <person name="Schmidt O."/>
            <person name="Schmutz J."/>
            <person name="Skrede I."/>
            <person name="Stenlid J."/>
            <person name="Wiebenga A."/>
            <person name="Xie X."/>
            <person name="Kues U."/>
            <person name="Hibbett D.S."/>
            <person name="Hoffmeister D."/>
            <person name="Hogberg N."/>
            <person name="Martin F."/>
            <person name="Grigoriev I.V."/>
            <person name="Watkinson S.C."/>
        </authorList>
    </citation>
    <scope>NUCLEOTIDE SEQUENCE</scope>
    <source>
        <strain evidence="4">S7.9</strain>
    </source>
</reference>
<dbReference type="InterPro" id="IPR036291">
    <property type="entry name" value="NAD(P)-bd_dom_sf"/>
</dbReference>
<name>F8P377_SERL9</name>
<dbReference type="PANTHER" id="PTHR14097:SF7">
    <property type="entry name" value="OXIDOREDUCTASE HTATIP2"/>
    <property type="match status" value="1"/>
</dbReference>
<dbReference type="KEGG" id="sla:SERLADRAFT_396101"/>
<dbReference type="SUPFAM" id="SSF51735">
    <property type="entry name" value="NAD(P)-binding Rossmann-fold domains"/>
    <property type="match status" value="1"/>
</dbReference>
<dbReference type="HOGENOM" id="CLU_071330_3_1_1"/>
<evidence type="ECO:0000313" key="4">
    <source>
        <dbReference type="EMBL" id="EGO22608.1"/>
    </source>
</evidence>
<dbReference type="Proteomes" id="UP000008064">
    <property type="component" value="Unassembled WGS sequence"/>
</dbReference>
<dbReference type="OrthoDB" id="430436at2759"/>
<evidence type="ECO:0000259" key="3">
    <source>
        <dbReference type="Pfam" id="PF13460"/>
    </source>
</evidence>